<proteinExistence type="predicted"/>
<evidence type="ECO:0000313" key="2">
    <source>
        <dbReference type="Proteomes" id="UP000324832"/>
    </source>
</evidence>
<keyword evidence="2" id="KW-1185">Reference proteome</keyword>
<sequence length="116" mass="12734">MTNNGGEHDVPHERRMAALTAVHLVSQVLEEANVIANAAYDSGQPWKYVLGLQKMAGCLDATYVTDSILLVPNGDKENFNESKINSIMTSTPQKLDNIIHGNTEYMLIGQGDEVFN</sequence>
<reference evidence="1 2" key="1">
    <citation type="submission" date="2017-07" db="EMBL/GenBank/DDBJ databases">
        <authorList>
            <person name="Talla V."/>
            <person name="Backstrom N."/>
        </authorList>
    </citation>
    <scope>NUCLEOTIDE SEQUENCE [LARGE SCALE GENOMIC DNA]</scope>
</reference>
<gene>
    <name evidence="1" type="ORF">LSINAPIS_LOCUS4963</name>
</gene>
<dbReference type="EMBL" id="FZQP02001337">
    <property type="protein sequence ID" value="VVC92534.1"/>
    <property type="molecule type" value="Genomic_DNA"/>
</dbReference>
<protein>
    <submittedName>
        <fullName evidence="1">Uncharacterized protein</fullName>
    </submittedName>
</protein>
<dbReference type="Proteomes" id="UP000324832">
    <property type="component" value="Unassembled WGS sequence"/>
</dbReference>
<name>A0A5E4Q4S1_9NEOP</name>
<evidence type="ECO:0000313" key="1">
    <source>
        <dbReference type="EMBL" id="VVC92534.1"/>
    </source>
</evidence>
<accession>A0A5E4Q4S1</accession>
<organism evidence="1 2">
    <name type="scientific">Leptidea sinapis</name>
    <dbReference type="NCBI Taxonomy" id="189913"/>
    <lineage>
        <taxon>Eukaryota</taxon>
        <taxon>Metazoa</taxon>
        <taxon>Ecdysozoa</taxon>
        <taxon>Arthropoda</taxon>
        <taxon>Hexapoda</taxon>
        <taxon>Insecta</taxon>
        <taxon>Pterygota</taxon>
        <taxon>Neoptera</taxon>
        <taxon>Endopterygota</taxon>
        <taxon>Lepidoptera</taxon>
        <taxon>Glossata</taxon>
        <taxon>Ditrysia</taxon>
        <taxon>Papilionoidea</taxon>
        <taxon>Pieridae</taxon>
        <taxon>Dismorphiinae</taxon>
        <taxon>Leptidea</taxon>
    </lineage>
</organism>
<dbReference type="AlphaFoldDB" id="A0A5E4Q4S1"/>